<dbReference type="CDD" id="cd03784">
    <property type="entry name" value="GT1_Gtf-like"/>
    <property type="match status" value="1"/>
</dbReference>
<reference evidence="3 4" key="1">
    <citation type="submission" date="2020-08" db="EMBL/GenBank/DDBJ databases">
        <title>Sequencing the genomes of 1000 actinobacteria strains.</title>
        <authorList>
            <person name="Klenk H.-P."/>
        </authorList>
    </citation>
    <scope>NUCLEOTIDE SEQUENCE [LARGE SCALE GENOMIC DNA]</scope>
    <source>
        <strain evidence="3 4">DSM 43149</strain>
    </source>
</reference>
<feature type="domain" description="Erythromycin biosynthesis protein CIII-like C-terminal" evidence="2">
    <location>
        <begin position="287"/>
        <end position="389"/>
    </location>
</feature>
<evidence type="ECO:0000259" key="1">
    <source>
        <dbReference type="Pfam" id="PF03033"/>
    </source>
</evidence>
<evidence type="ECO:0000259" key="2">
    <source>
        <dbReference type="Pfam" id="PF06722"/>
    </source>
</evidence>
<dbReference type="Gene3D" id="3.40.50.2000">
    <property type="entry name" value="Glycogen Phosphorylase B"/>
    <property type="match status" value="2"/>
</dbReference>
<dbReference type="GO" id="GO:0033072">
    <property type="term" value="P:vancomycin biosynthetic process"/>
    <property type="evidence" value="ECO:0007669"/>
    <property type="project" value="UniProtKB-ARBA"/>
</dbReference>
<dbReference type="InterPro" id="IPR002213">
    <property type="entry name" value="UDP_glucos_trans"/>
</dbReference>
<dbReference type="SUPFAM" id="SSF53756">
    <property type="entry name" value="UDP-Glycosyltransferase/glycogen phosphorylase"/>
    <property type="match status" value="1"/>
</dbReference>
<dbReference type="GO" id="GO:0005975">
    <property type="term" value="P:carbohydrate metabolic process"/>
    <property type="evidence" value="ECO:0007669"/>
    <property type="project" value="InterPro"/>
</dbReference>
<proteinExistence type="predicted"/>
<protein>
    <submittedName>
        <fullName evidence="3">UDP:flavonoid glycosyltransferase YjiC (YdhE family)</fullName>
    </submittedName>
</protein>
<sequence>MRILIVTAGTRGDVAPFTGLGRRLQDAGHRVALAAHHRFAGLVRDCGLEYRALPGDPVELTRARTAAPSPESAREVFAAFLDELGDGVLTAAASGTDVLLTAFGPAPLSRLVAEGLGIPSAGVYLAPGVPTREFPPPGWPDAGQMSPAGNFTAGRTVLARTDALYADVLRRLRTRLDLPDRAARAAGPPDDWPVCHGFSPAVVPRPADWPSNVHVTGYWWPERPPGWQPPDPLVDFLGAGPPPVFIGFGSMTPADERLQDVVTAAVKRAGVRAVVQSGWAGLAPAGDDILPVGDLPHDWLFPRTAAVVHHAGAGTTAAGLRAGVPAAAVPVLVDQPFWAARLHHLGVAPRPLPMPELTAATLAAALRSCLDRPSYRDRAKDLAHRIATEDGAAAVLTVTARLQHERG</sequence>
<keyword evidence="4" id="KW-1185">Reference proteome</keyword>
<dbReference type="InterPro" id="IPR010610">
    <property type="entry name" value="EryCIII-like_C"/>
</dbReference>
<accession>A0A7W7MRF7</accession>
<dbReference type="FunFam" id="3.40.50.2000:FF:000009">
    <property type="entry name" value="Sterol 3-beta-glucosyltransferase UGT80A2"/>
    <property type="match status" value="1"/>
</dbReference>
<dbReference type="InterPro" id="IPR050426">
    <property type="entry name" value="Glycosyltransferase_28"/>
</dbReference>
<evidence type="ECO:0000313" key="4">
    <source>
        <dbReference type="Proteomes" id="UP000578112"/>
    </source>
</evidence>
<dbReference type="EMBL" id="JACHNH010000001">
    <property type="protein sequence ID" value="MBB4763580.1"/>
    <property type="molecule type" value="Genomic_DNA"/>
</dbReference>
<dbReference type="InterPro" id="IPR004276">
    <property type="entry name" value="GlycoTrans_28_N"/>
</dbReference>
<name>A0A7W7MRF7_9ACTN</name>
<dbReference type="PANTHER" id="PTHR48050">
    <property type="entry name" value="STEROL 3-BETA-GLUCOSYLTRANSFERASE"/>
    <property type="match status" value="1"/>
</dbReference>
<dbReference type="GO" id="GO:0016758">
    <property type="term" value="F:hexosyltransferase activity"/>
    <property type="evidence" value="ECO:0007669"/>
    <property type="project" value="InterPro"/>
</dbReference>
<feature type="domain" description="Glycosyltransferase family 28 N-terminal" evidence="1">
    <location>
        <begin position="3"/>
        <end position="132"/>
    </location>
</feature>
<dbReference type="Pfam" id="PF03033">
    <property type="entry name" value="Glyco_transf_28"/>
    <property type="match status" value="1"/>
</dbReference>
<keyword evidence="3" id="KW-0808">Transferase</keyword>
<comment type="caution">
    <text evidence="3">The sequence shown here is derived from an EMBL/GenBank/DDBJ whole genome shotgun (WGS) entry which is preliminary data.</text>
</comment>
<dbReference type="RefSeq" id="WP_184994876.1">
    <property type="nucleotide sequence ID" value="NZ_BOMK01000020.1"/>
</dbReference>
<organism evidence="3 4">
    <name type="scientific">Actinoplanes digitatis</name>
    <dbReference type="NCBI Taxonomy" id="1868"/>
    <lineage>
        <taxon>Bacteria</taxon>
        <taxon>Bacillati</taxon>
        <taxon>Actinomycetota</taxon>
        <taxon>Actinomycetes</taxon>
        <taxon>Micromonosporales</taxon>
        <taxon>Micromonosporaceae</taxon>
        <taxon>Actinoplanes</taxon>
    </lineage>
</organism>
<evidence type="ECO:0000313" key="3">
    <source>
        <dbReference type="EMBL" id="MBB4763580.1"/>
    </source>
</evidence>
<dbReference type="Proteomes" id="UP000578112">
    <property type="component" value="Unassembled WGS sequence"/>
</dbReference>
<dbReference type="GO" id="GO:0008194">
    <property type="term" value="F:UDP-glycosyltransferase activity"/>
    <property type="evidence" value="ECO:0007669"/>
    <property type="project" value="InterPro"/>
</dbReference>
<dbReference type="Pfam" id="PF06722">
    <property type="entry name" value="EryCIII-like_C"/>
    <property type="match status" value="1"/>
</dbReference>
<gene>
    <name evidence="3" type="ORF">BJ971_004136</name>
</gene>
<dbReference type="PANTHER" id="PTHR48050:SF13">
    <property type="entry name" value="STEROL 3-BETA-GLUCOSYLTRANSFERASE UGT80A2"/>
    <property type="match status" value="1"/>
</dbReference>
<dbReference type="AlphaFoldDB" id="A0A7W7MRF7"/>